<protein>
    <submittedName>
        <fullName evidence="4">E3 ubiquitin-protein ligase XB3</fullName>
    </submittedName>
</protein>
<dbReference type="AlphaFoldDB" id="A0A6A4VML9"/>
<dbReference type="PANTHER" id="PTHR24198:SF169">
    <property type="entry name" value="NON-SPECIFIC SERINE_THREONINE PROTEIN KINASE"/>
    <property type="match status" value="1"/>
</dbReference>
<name>A0A6A4VML9_AMPAM</name>
<evidence type="ECO:0000313" key="5">
    <source>
        <dbReference type="Proteomes" id="UP000440578"/>
    </source>
</evidence>
<dbReference type="InterPro" id="IPR002110">
    <property type="entry name" value="Ankyrin_rpt"/>
</dbReference>
<dbReference type="OrthoDB" id="6364473at2759"/>
<feature type="repeat" description="ANK" evidence="3">
    <location>
        <begin position="95"/>
        <end position="127"/>
    </location>
</feature>
<keyword evidence="5" id="KW-1185">Reference proteome</keyword>
<dbReference type="Pfam" id="PF12796">
    <property type="entry name" value="Ank_2"/>
    <property type="match status" value="1"/>
</dbReference>
<keyword evidence="1" id="KW-0677">Repeat</keyword>
<gene>
    <name evidence="4" type="primary">XB3</name>
    <name evidence="4" type="ORF">FJT64_005138</name>
</gene>
<dbReference type="PROSITE" id="PS50088">
    <property type="entry name" value="ANK_REPEAT"/>
    <property type="match status" value="1"/>
</dbReference>
<comment type="caution">
    <text evidence="4">The sequence shown here is derived from an EMBL/GenBank/DDBJ whole genome shotgun (WGS) entry which is preliminary data.</text>
</comment>
<organism evidence="4 5">
    <name type="scientific">Amphibalanus amphitrite</name>
    <name type="common">Striped barnacle</name>
    <name type="synonym">Balanus amphitrite</name>
    <dbReference type="NCBI Taxonomy" id="1232801"/>
    <lineage>
        <taxon>Eukaryota</taxon>
        <taxon>Metazoa</taxon>
        <taxon>Ecdysozoa</taxon>
        <taxon>Arthropoda</taxon>
        <taxon>Crustacea</taxon>
        <taxon>Multicrustacea</taxon>
        <taxon>Cirripedia</taxon>
        <taxon>Thoracica</taxon>
        <taxon>Thoracicalcarea</taxon>
        <taxon>Balanomorpha</taxon>
        <taxon>Balanoidea</taxon>
        <taxon>Balanidae</taxon>
        <taxon>Amphibalaninae</taxon>
        <taxon>Amphibalanus</taxon>
    </lineage>
</organism>
<evidence type="ECO:0000313" key="4">
    <source>
        <dbReference type="EMBL" id="KAF0297437.1"/>
    </source>
</evidence>
<evidence type="ECO:0000256" key="2">
    <source>
        <dbReference type="ARBA" id="ARBA00023043"/>
    </source>
</evidence>
<keyword evidence="2 3" id="KW-0040">ANK repeat</keyword>
<dbReference type="Gene3D" id="1.25.40.20">
    <property type="entry name" value="Ankyrin repeat-containing domain"/>
    <property type="match status" value="1"/>
</dbReference>
<dbReference type="PROSITE" id="PS50297">
    <property type="entry name" value="ANK_REP_REGION"/>
    <property type="match status" value="1"/>
</dbReference>
<evidence type="ECO:0000256" key="1">
    <source>
        <dbReference type="ARBA" id="ARBA00022737"/>
    </source>
</evidence>
<accession>A0A6A4VML9</accession>
<dbReference type="Proteomes" id="UP000440578">
    <property type="component" value="Unassembled WGS sequence"/>
</dbReference>
<dbReference type="SMART" id="SM00248">
    <property type="entry name" value="ANK"/>
    <property type="match status" value="3"/>
</dbReference>
<evidence type="ECO:0000256" key="3">
    <source>
        <dbReference type="PROSITE-ProRule" id="PRU00023"/>
    </source>
</evidence>
<dbReference type="PANTHER" id="PTHR24198">
    <property type="entry name" value="ANKYRIN REPEAT AND PROTEIN KINASE DOMAIN-CONTAINING PROTEIN"/>
    <property type="match status" value="1"/>
</dbReference>
<sequence>MSSEDSDEFPGRLLHQAALWDNAELLEDLLASEEIAHIGSRDSWGRTPLHAAATTYSSRCLRVLLHDLTTLLDVTGPWVSFVPADPDVPCGPRGEYRTALHLAAEHGHLDNVRLLLESGADLLLKDHCGLTAMDLAERGDHADCMQLLRETAVFLCVSPPTFHEFVRL</sequence>
<proteinExistence type="predicted"/>
<dbReference type="InterPro" id="IPR036770">
    <property type="entry name" value="Ankyrin_rpt-contain_sf"/>
</dbReference>
<dbReference type="EMBL" id="VIIS01001490">
    <property type="protein sequence ID" value="KAF0297437.1"/>
    <property type="molecule type" value="Genomic_DNA"/>
</dbReference>
<dbReference type="SUPFAM" id="SSF48403">
    <property type="entry name" value="Ankyrin repeat"/>
    <property type="match status" value="1"/>
</dbReference>
<reference evidence="4 5" key="1">
    <citation type="submission" date="2019-07" db="EMBL/GenBank/DDBJ databases">
        <title>Draft genome assembly of a fouling barnacle, Amphibalanus amphitrite (Darwin, 1854): The first reference genome for Thecostraca.</title>
        <authorList>
            <person name="Kim W."/>
        </authorList>
    </citation>
    <scope>NUCLEOTIDE SEQUENCE [LARGE SCALE GENOMIC DNA]</scope>
    <source>
        <strain evidence="4">SNU_AA5</strain>
        <tissue evidence="4">Soma without cirri and trophi</tissue>
    </source>
</reference>